<dbReference type="UniPathway" id="UPA00392"/>
<dbReference type="InterPro" id="IPR017900">
    <property type="entry name" value="4Fe4S_Fe_S_CS"/>
</dbReference>
<evidence type="ECO:0000313" key="12">
    <source>
        <dbReference type="Proteomes" id="UP000236745"/>
    </source>
</evidence>
<dbReference type="GO" id="GO:0051539">
    <property type="term" value="F:4 iron, 4 sulfur cluster binding"/>
    <property type="evidence" value="ECO:0007669"/>
    <property type="project" value="UniProtKB-KW"/>
</dbReference>
<dbReference type="OrthoDB" id="9784571at2"/>
<feature type="binding site" evidence="9">
    <location>
        <position position="230"/>
    </location>
    <ligand>
        <name>[4Fe-4S] cluster</name>
        <dbReference type="ChEBI" id="CHEBI:49883"/>
        <label>2</label>
    </ligand>
</feature>
<keyword evidence="9" id="KW-0846">Cobalamin</keyword>
<feature type="active site" description="Proton donor" evidence="9">
    <location>
        <position position="149"/>
    </location>
</feature>
<dbReference type="HAMAP" id="MF_00916">
    <property type="entry name" value="QueG"/>
    <property type="match status" value="1"/>
</dbReference>
<comment type="cofactor">
    <cofactor evidence="9">
        <name>[4Fe-4S] cluster</name>
        <dbReference type="ChEBI" id="CHEBI:49883"/>
    </cofactor>
    <text evidence="9">Binds 2 [4Fe-4S] clusters per monomer.</text>
</comment>
<evidence type="ECO:0000256" key="6">
    <source>
        <dbReference type="ARBA" id="ARBA00023002"/>
    </source>
</evidence>
<dbReference type="Gene3D" id="3.30.70.20">
    <property type="match status" value="1"/>
</dbReference>
<feature type="binding site" evidence="9">
    <location>
        <position position="210"/>
    </location>
    <ligand>
        <name>[4Fe-4S] cluster</name>
        <dbReference type="ChEBI" id="CHEBI:49883"/>
        <label>1</label>
    </ligand>
</feature>
<evidence type="ECO:0000256" key="4">
    <source>
        <dbReference type="ARBA" id="ARBA00022723"/>
    </source>
</evidence>
<dbReference type="GO" id="GO:0008616">
    <property type="term" value="P:tRNA queuosine(34) biosynthetic process"/>
    <property type="evidence" value="ECO:0007669"/>
    <property type="project" value="UniProtKB-UniRule"/>
</dbReference>
<dbReference type="SUPFAM" id="SSF54862">
    <property type="entry name" value="4Fe-4S ferredoxins"/>
    <property type="match status" value="1"/>
</dbReference>
<feature type="domain" description="4Fe-4S ferredoxin-type" evidence="10">
    <location>
        <begin position="191"/>
        <end position="224"/>
    </location>
</feature>
<feature type="binding site" evidence="9">
    <location>
        <position position="204"/>
    </location>
    <ligand>
        <name>[4Fe-4S] cluster</name>
        <dbReference type="ChEBI" id="CHEBI:49883"/>
        <label>1</label>
    </ligand>
</feature>
<dbReference type="EC" id="1.17.99.6" evidence="9"/>
<dbReference type="GO" id="GO:0005737">
    <property type="term" value="C:cytoplasm"/>
    <property type="evidence" value="ECO:0007669"/>
    <property type="project" value="UniProtKB-SubCell"/>
</dbReference>
<evidence type="ECO:0000313" key="11">
    <source>
        <dbReference type="EMBL" id="SEG86451.1"/>
    </source>
</evidence>
<dbReference type="Pfam" id="PF08331">
    <property type="entry name" value="QueG_DUF1730"/>
    <property type="match status" value="1"/>
</dbReference>
<keyword evidence="1 9" id="KW-0004">4Fe-4S</keyword>
<feature type="binding site" evidence="9">
    <location>
        <position position="257"/>
    </location>
    <ligand>
        <name>[4Fe-4S] cluster</name>
        <dbReference type="ChEBI" id="CHEBI:49883"/>
        <label>2</label>
    </ligand>
</feature>
<proteinExistence type="inferred from homology"/>
<feature type="binding site" evidence="9">
    <location>
        <position position="232"/>
    </location>
    <ligand>
        <name>cob(II)alamin</name>
        <dbReference type="ChEBI" id="CHEBI:16304"/>
    </ligand>
</feature>
<dbReference type="InterPro" id="IPR017896">
    <property type="entry name" value="4Fe4S_Fe-S-bd"/>
</dbReference>
<comment type="cofactor">
    <cofactor evidence="9">
        <name>cob(II)alamin</name>
        <dbReference type="ChEBI" id="CHEBI:16304"/>
    </cofactor>
</comment>
<dbReference type="Pfam" id="PF13484">
    <property type="entry name" value="Fer4_16"/>
    <property type="match status" value="1"/>
</dbReference>
<dbReference type="GO" id="GO:0031419">
    <property type="term" value="F:cobalamin binding"/>
    <property type="evidence" value="ECO:0007669"/>
    <property type="project" value="UniProtKB-KW"/>
</dbReference>
<dbReference type="PANTHER" id="PTHR30002:SF4">
    <property type="entry name" value="EPOXYQUEUOSINE REDUCTASE"/>
    <property type="match status" value="1"/>
</dbReference>
<keyword evidence="6 9" id="KW-0560">Oxidoreductase</keyword>
<organism evidence="11 12">
    <name type="scientific">Marinobacterium lutimaris</name>
    <dbReference type="NCBI Taxonomy" id="568106"/>
    <lineage>
        <taxon>Bacteria</taxon>
        <taxon>Pseudomonadati</taxon>
        <taxon>Pseudomonadota</taxon>
        <taxon>Gammaproteobacteria</taxon>
        <taxon>Oceanospirillales</taxon>
        <taxon>Oceanospirillaceae</taxon>
        <taxon>Marinobacterium</taxon>
    </lineage>
</organism>
<evidence type="ECO:0000259" key="10">
    <source>
        <dbReference type="PROSITE" id="PS51379"/>
    </source>
</evidence>
<keyword evidence="2 9" id="KW-0963">Cytoplasm</keyword>
<evidence type="ECO:0000256" key="1">
    <source>
        <dbReference type="ARBA" id="ARBA00022485"/>
    </source>
</evidence>
<feature type="binding site" evidence="9">
    <location>
        <position position="149"/>
    </location>
    <ligand>
        <name>cob(II)alamin</name>
        <dbReference type="ChEBI" id="CHEBI:16304"/>
    </ligand>
</feature>
<feature type="binding site" evidence="9">
    <location>
        <position position="207"/>
    </location>
    <ligand>
        <name>[4Fe-4S] cluster</name>
        <dbReference type="ChEBI" id="CHEBI:49883"/>
        <label>1</label>
    </ligand>
</feature>
<evidence type="ECO:0000256" key="5">
    <source>
        <dbReference type="ARBA" id="ARBA00022785"/>
    </source>
</evidence>
<dbReference type="FunFam" id="3.30.70.20:FF:000017">
    <property type="entry name" value="Epoxyqueuosine reductase"/>
    <property type="match status" value="1"/>
</dbReference>
<keyword evidence="9" id="KW-0170">Cobalt</keyword>
<comment type="pathway">
    <text evidence="9">tRNA modification; tRNA-queuosine biosynthesis.</text>
</comment>
<dbReference type="InterPro" id="IPR013542">
    <property type="entry name" value="QueG_DUF1730"/>
</dbReference>
<feature type="binding site" evidence="9">
    <location>
        <position position="260"/>
    </location>
    <ligand>
        <name>[4Fe-4S] cluster</name>
        <dbReference type="ChEBI" id="CHEBI:49883"/>
        <label>2</label>
    </ligand>
</feature>
<dbReference type="PANTHER" id="PTHR30002">
    <property type="entry name" value="EPOXYQUEUOSINE REDUCTASE"/>
    <property type="match status" value="1"/>
</dbReference>
<evidence type="ECO:0000256" key="8">
    <source>
        <dbReference type="ARBA" id="ARBA00023014"/>
    </source>
</evidence>
<dbReference type="PROSITE" id="PS00198">
    <property type="entry name" value="4FE4S_FER_1"/>
    <property type="match status" value="1"/>
</dbReference>
<protein>
    <recommendedName>
        <fullName evidence="9">Epoxyqueuosine reductase</fullName>
        <ecNumber evidence="9">1.17.99.6</ecNumber>
    </recommendedName>
    <alternativeName>
        <fullName evidence="9">Queuosine biosynthesis protein QueG</fullName>
    </alternativeName>
</protein>
<comment type="catalytic activity">
    <reaction evidence="9">
        <text>epoxyqueuosine(34) in tRNA + AH2 = queuosine(34) in tRNA + A + H2O</text>
        <dbReference type="Rhea" id="RHEA:32159"/>
        <dbReference type="Rhea" id="RHEA-COMP:18571"/>
        <dbReference type="Rhea" id="RHEA-COMP:18582"/>
        <dbReference type="ChEBI" id="CHEBI:13193"/>
        <dbReference type="ChEBI" id="CHEBI:15377"/>
        <dbReference type="ChEBI" id="CHEBI:17499"/>
        <dbReference type="ChEBI" id="CHEBI:194431"/>
        <dbReference type="ChEBI" id="CHEBI:194443"/>
        <dbReference type="EC" id="1.17.99.6"/>
    </reaction>
</comment>
<feature type="binding site" evidence="9">
    <location>
        <position position="264"/>
    </location>
    <ligand>
        <name>[4Fe-4S] cluster</name>
        <dbReference type="ChEBI" id="CHEBI:49883"/>
        <label>1</label>
    </ligand>
</feature>
<dbReference type="EMBL" id="FNVQ01000007">
    <property type="protein sequence ID" value="SEG86451.1"/>
    <property type="molecule type" value="Genomic_DNA"/>
</dbReference>
<evidence type="ECO:0000256" key="2">
    <source>
        <dbReference type="ARBA" id="ARBA00022490"/>
    </source>
</evidence>
<dbReference type="GO" id="GO:0046872">
    <property type="term" value="F:metal ion binding"/>
    <property type="evidence" value="ECO:0007669"/>
    <property type="project" value="UniProtKB-KW"/>
</dbReference>
<dbReference type="GO" id="GO:0052693">
    <property type="term" value="F:epoxyqueuosine reductase activity"/>
    <property type="evidence" value="ECO:0007669"/>
    <property type="project" value="UniProtKB-UniRule"/>
</dbReference>
<dbReference type="PROSITE" id="PS51379">
    <property type="entry name" value="4FE4S_FER_2"/>
    <property type="match status" value="1"/>
</dbReference>
<dbReference type="AlphaFoldDB" id="A0A1H6DMS9"/>
<dbReference type="RefSeq" id="WP_104005652.1">
    <property type="nucleotide sequence ID" value="NZ_FNVQ01000007.1"/>
</dbReference>
<evidence type="ECO:0000256" key="3">
    <source>
        <dbReference type="ARBA" id="ARBA00022694"/>
    </source>
</evidence>
<evidence type="ECO:0000256" key="7">
    <source>
        <dbReference type="ARBA" id="ARBA00023004"/>
    </source>
</evidence>
<comment type="subunit">
    <text evidence="9">Monomer.</text>
</comment>
<keyword evidence="8 9" id="KW-0411">Iron-sulfur</keyword>
<accession>A0A1H6DMS9</accession>
<feature type="binding site" evidence="9">
    <location>
        <begin position="257"/>
        <end position="258"/>
    </location>
    <ligand>
        <name>cob(II)alamin</name>
        <dbReference type="ChEBI" id="CHEBI:16304"/>
    </ligand>
</feature>
<reference evidence="11 12" key="1">
    <citation type="submission" date="2016-10" db="EMBL/GenBank/DDBJ databases">
        <authorList>
            <person name="de Groot N.N."/>
        </authorList>
    </citation>
    <scope>NUCLEOTIDE SEQUENCE [LARGE SCALE GENOMIC DNA]</scope>
    <source>
        <strain evidence="11 12">DSM 22012</strain>
    </source>
</reference>
<dbReference type="InterPro" id="IPR004453">
    <property type="entry name" value="QueG"/>
</dbReference>
<keyword evidence="7 9" id="KW-0408">Iron</keyword>
<comment type="subcellular location">
    <subcellularLocation>
        <location evidence="9">Cytoplasm</location>
    </subcellularLocation>
</comment>
<comment type="function">
    <text evidence="9">Catalyzes the conversion of epoxyqueuosine (oQ) to queuosine (Q), which is a hypermodified base found in the wobble positions of tRNA(Asp), tRNA(Asn), tRNA(His) and tRNA(Tyr).</text>
</comment>
<feature type="binding site" evidence="9">
    <location>
        <position position="184"/>
    </location>
    <ligand>
        <name>cob(II)alamin</name>
        <dbReference type="ChEBI" id="CHEBI:16304"/>
    </ligand>
</feature>
<evidence type="ECO:0000256" key="9">
    <source>
        <dbReference type="HAMAP-Rule" id="MF_00916"/>
    </source>
</evidence>
<keyword evidence="4 9" id="KW-0479">Metal-binding</keyword>
<dbReference type="Proteomes" id="UP000236745">
    <property type="component" value="Unassembled WGS sequence"/>
</dbReference>
<dbReference type="NCBIfam" id="TIGR00276">
    <property type="entry name" value="tRNA epoxyqueuosine(34) reductase QueG"/>
    <property type="match status" value="1"/>
</dbReference>
<comment type="caution">
    <text evidence="9">Lacks conserved residue(s) required for the propagation of feature annotation.</text>
</comment>
<name>A0A1H6DMS9_9GAMM</name>
<feature type="binding site" evidence="9">
    <location>
        <position position="69"/>
    </location>
    <ligand>
        <name>cob(II)alamin</name>
        <dbReference type="ChEBI" id="CHEBI:16304"/>
    </ligand>
</feature>
<keyword evidence="3 9" id="KW-0819">tRNA processing</keyword>
<sequence length="382" mass="43085">MEQPSANANQPEPLESLAQRLKQRARELGFQQCAITLPDASAEAEHLQQWLDTGYQGEMGYLEQHFDKRIDPKLLVPGCERIVMVRMDYLPPETTTLKTLANPDKAYIARYTLGRDYHKLIRKRLKQLGQWLAAEAGDEAAVQFRPFVDSAPVLERPLARNAGIGWIGKHTLLLNRQAGSLFFLGELFTNLPLPIDAPETESHCGRCSACLDICPTKAFPEAGVLDARRCISYLTIEYSGSIPEELRPLMGNRIFGCDDCQLICPWNRFAKRTPEEDFKPRHSLDDVDLLTLFNWDEETFLKNTEGSAIRRTGFEGWQRNLAVALGNSRGGDKVEEALRSRRESVSALVQEHIDWALERLASKAGPVPLPIQQHPGARRIKD</sequence>
<feature type="binding site" evidence="9">
    <location>
        <position position="173"/>
    </location>
    <ligand>
        <name>cob(II)alamin</name>
        <dbReference type="ChEBI" id="CHEBI:16304"/>
    </ligand>
</feature>
<keyword evidence="12" id="KW-1185">Reference proteome</keyword>
<keyword evidence="5 9" id="KW-0671">Queuosine biosynthesis</keyword>
<comment type="similarity">
    <text evidence="9">Belongs to the QueG family.</text>
</comment>
<feature type="binding site" evidence="9">
    <location>
        <position position="214"/>
    </location>
    <ligand>
        <name>[4Fe-4S] cluster</name>
        <dbReference type="ChEBI" id="CHEBI:49883"/>
        <label>2</label>
    </ligand>
</feature>
<gene>
    <name evidence="9" type="primary">queG</name>
    <name evidence="11" type="ORF">SAMN05444390_107195</name>
</gene>